<gene>
    <name evidence="3" type="ORF">EJA19_07770</name>
</gene>
<evidence type="ECO:0000313" key="4">
    <source>
        <dbReference type="Proteomes" id="UP000270620"/>
    </source>
</evidence>
<accession>A0A428K020</accession>
<feature type="chain" id="PRO_5019511800" evidence="1">
    <location>
        <begin position="25"/>
        <end position="130"/>
    </location>
</feature>
<feature type="domain" description="SPOR" evidence="2">
    <location>
        <begin position="56"/>
        <end position="124"/>
    </location>
</feature>
<dbReference type="GO" id="GO:0042834">
    <property type="term" value="F:peptidoglycan binding"/>
    <property type="evidence" value="ECO:0007669"/>
    <property type="project" value="InterPro"/>
</dbReference>
<dbReference type="Proteomes" id="UP000270620">
    <property type="component" value="Unassembled WGS sequence"/>
</dbReference>
<comment type="caution">
    <text evidence="3">The sequence shown here is derived from an EMBL/GenBank/DDBJ whole genome shotgun (WGS) entry which is preliminary data.</text>
</comment>
<dbReference type="EMBL" id="RWBG01000003">
    <property type="protein sequence ID" value="RSK39772.1"/>
    <property type="molecule type" value="Genomic_DNA"/>
</dbReference>
<dbReference type="RefSeq" id="WP_125467796.1">
    <property type="nucleotide sequence ID" value="NZ_RWBG01000003.1"/>
</dbReference>
<dbReference type="InterPro" id="IPR007730">
    <property type="entry name" value="SPOR-like_dom"/>
</dbReference>
<evidence type="ECO:0000313" key="3">
    <source>
        <dbReference type="EMBL" id="RSK39772.1"/>
    </source>
</evidence>
<protein>
    <submittedName>
        <fullName evidence="3">SPOR domain-containing protein</fullName>
    </submittedName>
</protein>
<proteinExistence type="predicted"/>
<organism evidence="3 4">
    <name type="scientific">Mangrovimonas spongiae</name>
    <dbReference type="NCBI Taxonomy" id="2494697"/>
    <lineage>
        <taxon>Bacteria</taxon>
        <taxon>Pseudomonadati</taxon>
        <taxon>Bacteroidota</taxon>
        <taxon>Flavobacteriia</taxon>
        <taxon>Flavobacteriales</taxon>
        <taxon>Flavobacteriaceae</taxon>
        <taxon>Mangrovimonas</taxon>
    </lineage>
</organism>
<keyword evidence="4" id="KW-1185">Reference proteome</keyword>
<dbReference type="AlphaFoldDB" id="A0A428K020"/>
<evidence type="ECO:0000256" key="1">
    <source>
        <dbReference type="SAM" id="SignalP"/>
    </source>
</evidence>
<keyword evidence="1" id="KW-0732">Signal</keyword>
<dbReference type="Pfam" id="PF05036">
    <property type="entry name" value="SPOR"/>
    <property type="match status" value="1"/>
</dbReference>
<feature type="signal peptide" evidence="1">
    <location>
        <begin position="1"/>
        <end position="24"/>
    </location>
</feature>
<sequence>MKVLQKKSNLLLFTALVLSSGIYAQNGQLSIKQDKKIDELIALKKEINTSENALDRYKIQIFSGGRKSAEKANSTFKEKLPNWTSRMEYETPNYKIWVGSFRTRLEADKALIKIQKEFPTAFIFKPKVKE</sequence>
<evidence type="ECO:0000259" key="2">
    <source>
        <dbReference type="Pfam" id="PF05036"/>
    </source>
</evidence>
<name>A0A428K020_9FLAO</name>
<reference evidence="3 4" key="1">
    <citation type="submission" date="2018-12" db="EMBL/GenBank/DDBJ databases">
        <title>Mangrovimonas spongiae sp. nov., a novel member of the genus Mangrovimonas isolated from marine sponge.</title>
        <authorList>
            <person name="Zhuang L."/>
            <person name="Luo L."/>
        </authorList>
    </citation>
    <scope>NUCLEOTIDE SEQUENCE [LARGE SCALE GENOMIC DNA]</scope>
    <source>
        <strain evidence="3 4">HN-E26</strain>
    </source>
</reference>
<dbReference type="OrthoDB" id="2473397at2"/>